<feature type="chain" id="PRO_5028897789" evidence="7">
    <location>
        <begin position="24"/>
        <end position="362"/>
    </location>
</feature>
<dbReference type="CDD" id="cd00158">
    <property type="entry name" value="RHOD"/>
    <property type="match status" value="1"/>
</dbReference>
<dbReference type="InterPro" id="IPR001763">
    <property type="entry name" value="Rhodanese-like_dom"/>
</dbReference>
<dbReference type="PANTHER" id="PTHR33751:SF1">
    <property type="entry name" value="CBB3-TYPE CYTOCHROME C OXIDASE SUBUNIT FIXP"/>
    <property type="match status" value="1"/>
</dbReference>
<gene>
    <name evidence="10" type="ORF">H9L16_09505</name>
</gene>
<keyword evidence="7" id="KW-0732">Signal</keyword>
<dbReference type="PROSITE" id="PS50206">
    <property type="entry name" value="RHODANESE_3"/>
    <property type="match status" value="1"/>
</dbReference>
<feature type="domain" description="Cytochrome c" evidence="9">
    <location>
        <begin position="31"/>
        <end position="116"/>
    </location>
</feature>
<keyword evidence="3 6" id="KW-0479">Metal-binding</keyword>
<keyword evidence="2 6" id="KW-0349">Heme</keyword>
<name>A0A7G9SM87_9GAMM</name>
<feature type="domain" description="Cytochrome c" evidence="9">
    <location>
        <begin position="133"/>
        <end position="212"/>
    </location>
</feature>
<evidence type="ECO:0000256" key="5">
    <source>
        <dbReference type="ARBA" id="ARBA00023004"/>
    </source>
</evidence>
<dbReference type="KEGG" id="tcn:H9L16_09505"/>
<dbReference type="Pfam" id="PF13442">
    <property type="entry name" value="Cytochrome_CBB3"/>
    <property type="match status" value="2"/>
</dbReference>
<dbReference type="Pfam" id="PF00581">
    <property type="entry name" value="Rhodanese"/>
    <property type="match status" value="1"/>
</dbReference>
<protein>
    <submittedName>
        <fullName evidence="10">C-type cytochrome</fullName>
    </submittedName>
</protein>
<evidence type="ECO:0000256" key="7">
    <source>
        <dbReference type="SAM" id="SignalP"/>
    </source>
</evidence>
<evidence type="ECO:0000256" key="3">
    <source>
        <dbReference type="ARBA" id="ARBA00022723"/>
    </source>
</evidence>
<dbReference type="PROSITE" id="PS51007">
    <property type="entry name" value="CYTC"/>
    <property type="match status" value="2"/>
</dbReference>
<evidence type="ECO:0000259" key="9">
    <source>
        <dbReference type="PROSITE" id="PS51007"/>
    </source>
</evidence>
<dbReference type="GO" id="GO:0009055">
    <property type="term" value="F:electron transfer activity"/>
    <property type="evidence" value="ECO:0007669"/>
    <property type="project" value="InterPro"/>
</dbReference>
<reference evidence="10 11" key="1">
    <citation type="submission" date="2020-08" db="EMBL/GenBank/DDBJ databases">
        <title>Genome sequence of Thermomonas carbonis KCTC 42013T.</title>
        <authorList>
            <person name="Hyun D.-W."/>
            <person name="Bae J.-W."/>
        </authorList>
    </citation>
    <scope>NUCLEOTIDE SEQUENCE [LARGE SCALE GENOMIC DNA]</scope>
    <source>
        <strain evidence="10 11">KCTC 42013</strain>
    </source>
</reference>
<dbReference type="InterPro" id="IPR008168">
    <property type="entry name" value="Cyt_C_IC"/>
</dbReference>
<dbReference type="Gene3D" id="1.10.760.10">
    <property type="entry name" value="Cytochrome c-like domain"/>
    <property type="match status" value="2"/>
</dbReference>
<evidence type="ECO:0000313" key="11">
    <source>
        <dbReference type="Proteomes" id="UP000515804"/>
    </source>
</evidence>
<dbReference type="AlphaFoldDB" id="A0A7G9SM87"/>
<feature type="domain" description="Rhodanese" evidence="8">
    <location>
        <begin position="262"/>
        <end position="354"/>
    </location>
</feature>
<keyword evidence="4" id="KW-0249">Electron transport</keyword>
<sequence length="362" mass="39004">MNPRMILGAVFLTGALFAGPAIAQAPALTDEAAKQAARNYQQYCALCHGKDREGHVNDHAPSLRSQSLLESDPGTIGEAIGYGRPGTPMGGYLNDVGGPLKRRDIVDLTLWLAETAKVKPLEEDEHYFDRVAGNAADGAKVYQQQCVTCHGANGEGGTGTALSNPAMLALTSDRFLRHAIVNGRQGTPMPAFAGTLSPADIDNVTAFLRSRSTGWKADARELRKPPPLGKYVINPKGKPPDFGELKEGRYLSAAVLDRELKAKRRMILLDTRVTSMWQMAHIEGSVPAPYYANRAEVVSSLPRDGTWIVAYCECPRAAADSVVKWLREEGKFANTAVLYEGIQGWVSLGYPVTAGDASKPAP</sequence>
<evidence type="ECO:0000256" key="1">
    <source>
        <dbReference type="ARBA" id="ARBA00022448"/>
    </source>
</evidence>
<dbReference type="PRINTS" id="PR00605">
    <property type="entry name" value="CYTCHROMECIC"/>
</dbReference>
<dbReference type="SUPFAM" id="SSF46626">
    <property type="entry name" value="Cytochrome c"/>
    <property type="match status" value="2"/>
</dbReference>
<dbReference type="InterPro" id="IPR050597">
    <property type="entry name" value="Cytochrome_c_Oxidase_Subunit"/>
</dbReference>
<evidence type="ECO:0000259" key="8">
    <source>
        <dbReference type="PROSITE" id="PS50206"/>
    </source>
</evidence>
<dbReference type="GO" id="GO:0020037">
    <property type="term" value="F:heme binding"/>
    <property type="evidence" value="ECO:0007669"/>
    <property type="project" value="InterPro"/>
</dbReference>
<accession>A0A7G9SM87</accession>
<proteinExistence type="predicted"/>
<dbReference type="InterPro" id="IPR036873">
    <property type="entry name" value="Rhodanese-like_dom_sf"/>
</dbReference>
<feature type="signal peptide" evidence="7">
    <location>
        <begin position="1"/>
        <end position="23"/>
    </location>
</feature>
<dbReference type="InterPro" id="IPR036909">
    <property type="entry name" value="Cyt_c-like_dom_sf"/>
</dbReference>
<dbReference type="Proteomes" id="UP000515804">
    <property type="component" value="Chromosome"/>
</dbReference>
<evidence type="ECO:0000256" key="4">
    <source>
        <dbReference type="ARBA" id="ARBA00022982"/>
    </source>
</evidence>
<keyword evidence="11" id="KW-1185">Reference proteome</keyword>
<dbReference type="InterPro" id="IPR009056">
    <property type="entry name" value="Cyt_c-like_dom"/>
</dbReference>
<dbReference type="GO" id="GO:0005506">
    <property type="term" value="F:iron ion binding"/>
    <property type="evidence" value="ECO:0007669"/>
    <property type="project" value="InterPro"/>
</dbReference>
<dbReference type="Gene3D" id="3.40.250.10">
    <property type="entry name" value="Rhodanese-like domain"/>
    <property type="match status" value="1"/>
</dbReference>
<dbReference type="SUPFAM" id="SSF52821">
    <property type="entry name" value="Rhodanese/Cell cycle control phosphatase"/>
    <property type="match status" value="1"/>
</dbReference>
<evidence type="ECO:0000256" key="6">
    <source>
        <dbReference type="PROSITE-ProRule" id="PRU00433"/>
    </source>
</evidence>
<organism evidence="10 11">
    <name type="scientific">Thermomonas carbonis</name>
    <dbReference type="NCBI Taxonomy" id="1463158"/>
    <lineage>
        <taxon>Bacteria</taxon>
        <taxon>Pseudomonadati</taxon>
        <taxon>Pseudomonadota</taxon>
        <taxon>Gammaproteobacteria</taxon>
        <taxon>Lysobacterales</taxon>
        <taxon>Lysobacteraceae</taxon>
        <taxon>Thermomonas</taxon>
    </lineage>
</organism>
<evidence type="ECO:0000313" key="10">
    <source>
        <dbReference type="EMBL" id="QNN68962.1"/>
    </source>
</evidence>
<keyword evidence="5 6" id="KW-0408">Iron</keyword>
<keyword evidence="1" id="KW-0813">Transport</keyword>
<evidence type="ECO:0000256" key="2">
    <source>
        <dbReference type="ARBA" id="ARBA00022617"/>
    </source>
</evidence>
<dbReference type="PANTHER" id="PTHR33751">
    <property type="entry name" value="CBB3-TYPE CYTOCHROME C OXIDASE SUBUNIT FIXP"/>
    <property type="match status" value="1"/>
</dbReference>
<dbReference type="EMBL" id="CP060719">
    <property type="protein sequence ID" value="QNN68962.1"/>
    <property type="molecule type" value="Genomic_DNA"/>
</dbReference>
<dbReference type="RefSeq" id="WP_187551485.1">
    <property type="nucleotide sequence ID" value="NZ_BMZL01000002.1"/>
</dbReference>